<dbReference type="OrthoDB" id="23381at10239"/>
<reference evidence="1 2" key="1">
    <citation type="journal article" date="2006" name="J. Gen. Virol.">
        <title>Sequence analysis of the Choristoneura occidentalis granulovirus genome.</title>
        <authorList>
            <person name="Escasa S.R."/>
            <person name="Lauzon H.A.M."/>
            <person name="Mathur A.C."/>
            <person name="Krell P.J."/>
            <person name="Arif B.M."/>
        </authorList>
    </citation>
    <scope>NUCLEOTIDE SEQUENCE [LARGE SCALE GENOMIC DNA]</scope>
</reference>
<dbReference type="KEGG" id="vg:4155927"/>
<keyword evidence="2" id="KW-1185">Reference proteome</keyword>
<accession>Q1A4J3</accession>
<name>Q1A4J3_9BBAC</name>
<dbReference type="RefSeq" id="YP_654524.1">
    <property type="nucleotide sequence ID" value="NC_008168.1"/>
</dbReference>
<sequence length="93" mass="11242">MILFSKRHFEQRRIAVIINNNMQIYFKLVEVLRVLFDMCDHTYIDEFHIKVFDEFPKTKYVNLTGLKKLINLSPRRAIAQRFYDWAINLTGCE</sequence>
<proteinExistence type="predicted"/>
<evidence type="ECO:0000313" key="2">
    <source>
        <dbReference type="Proteomes" id="UP000202317"/>
    </source>
</evidence>
<dbReference type="GeneID" id="4155927"/>
<protein>
    <submittedName>
        <fullName evidence="1">Uncharacterized protein</fullName>
    </submittedName>
</protein>
<organism evidence="1 2">
    <name type="scientific">Choristoneura occidentalis granulovirus</name>
    <dbReference type="NCBI Taxonomy" id="364745"/>
    <lineage>
        <taxon>Viruses</taxon>
        <taxon>Viruses incertae sedis</taxon>
        <taxon>Naldaviricetes</taxon>
        <taxon>Lefavirales</taxon>
        <taxon>Baculoviridae</taxon>
        <taxon>Betabaculovirus</taxon>
        <taxon>Betabaculovirus chofumiferanae</taxon>
    </lineage>
</organism>
<evidence type="ECO:0000313" key="1">
    <source>
        <dbReference type="EMBL" id="ABC61237.1"/>
    </source>
</evidence>
<dbReference type="Proteomes" id="UP000202317">
    <property type="component" value="Segment"/>
</dbReference>
<dbReference type="EMBL" id="DQ333351">
    <property type="protein sequence ID" value="ABC61237.1"/>
    <property type="molecule type" value="Genomic_DNA"/>
</dbReference>